<evidence type="ECO:0000313" key="1">
    <source>
        <dbReference type="EMBL" id="GGA28751.1"/>
    </source>
</evidence>
<accession>A0ABQ1FT49</accession>
<organism evidence="1 2">
    <name type="scientific">Paenibacillus physcomitrellae</name>
    <dbReference type="NCBI Taxonomy" id="1619311"/>
    <lineage>
        <taxon>Bacteria</taxon>
        <taxon>Bacillati</taxon>
        <taxon>Bacillota</taxon>
        <taxon>Bacilli</taxon>
        <taxon>Bacillales</taxon>
        <taxon>Paenibacillaceae</taxon>
        <taxon>Paenibacillus</taxon>
    </lineage>
</organism>
<keyword evidence="2" id="KW-1185">Reference proteome</keyword>
<protein>
    <submittedName>
        <fullName evidence="1">Uncharacterized protein</fullName>
    </submittedName>
</protein>
<comment type="caution">
    <text evidence="1">The sequence shown here is derived from an EMBL/GenBank/DDBJ whole genome shotgun (WGS) entry which is preliminary data.</text>
</comment>
<evidence type="ECO:0000313" key="2">
    <source>
        <dbReference type="Proteomes" id="UP000609323"/>
    </source>
</evidence>
<dbReference type="Proteomes" id="UP000609323">
    <property type="component" value="Unassembled WGS sequence"/>
</dbReference>
<proteinExistence type="predicted"/>
<gene>
    <name evidence="1" type="ORF">GCM10010917_12050</name>
</gene>
<name>A0ABQ1FT49_9BACL</name>
<dbReference type="RefSeq" id="WP_229752550.1">
    <property type="nucleotide sequence ID" value="NZ_BMHF01000003.1"/>
</dbReference>
<dbReference type="EMBL" id="BMHF01000003">
    <property type="protein sequence ID" value="GGA28751.1"/>
    <property type="molecule type" value="Genomic_DNA"/>
</dbReference>
<sequence>MMAQKEILFLVQSQLTIDLNCSIDDLNAEKNSIIFVEAKENPGRRPFPRKERFFEIVSMGKSIVVSATPERLAIAKAQMQGKDRDNVFSLPFIRGFYLHFLPDVKRIQPVTPPNGFSFEMIKREELVRLLRDAGVWTDWSE</sequence>
<reference evidence="2" key="1">
    <citation type="journal article" date="2019" name="Int. J. Syst. Evol. Microbiol.">
        <title>The Global Catalogue of Microorganisms (GCM) 10K type strain sequencing project: providing services to taxonomists for standard genome sequencing and annotation.</title>
        <authorList>
            <consortium name="The Broad Institute Genomics Platform"/>
            <consortium name="The Broad Institute Genome Sequencing Center for Infectious Disease"/>
            <person name="Wu L."/>
            <person name="Ma J."/>
        </authorList>
    </citation>
    <scope>NUCLEOTIDE SEQUENCE [LARGE SCALE GENOMIC DNA]</scope>
    <source>
        <strain evidence="2">CGMCC 1.15044</strain>
    </source>
</reference>